<dbReference type="Gene3D" id="1.25.40.10">
    <property type="entry name" value="Tetratricopeptide repeat domain"/>
    <property type="match status" value="3"/>
</dbReference>
<evidence type="ECO:0000256" key="1">
    <source>
        <dbReference type="PROSITE-ProRule" id="PRU00339"/>
    </source>
</evidence>
<feature type="compositionally biased region" description="Basic and acidic residues" evidence="3">
    <location>
        <begin position="687"/>
        <end position="707"/>
    </location>
</feature>
<dbReference type="InterPro" id="IPR019734">
    <property type="entry name" value="TPR_rpt"/>
</dbReference>
<dbReference type="SUPFAM" id="SSF48452">
    <property type="entry name" value="TPR-like"/>
    <property type="match status" value="2"/>
</dbReference>
<keyword evidence="2" id="KW-0175">Coiled coil</keyword>
<dbReference type="InterPro" id="IPR011990">
    <property type="entry name" value="TPR-like_helical_dom_sf"/>
</dbReference>
<dbReference type="Proteomes" id="UP000198341">
    <property type="component" value="Chromosome 8"/>
</dbReference>
<name>K8EID5_9CHLO</name>
<dbReference type="EMBL" id="FO082271">
    <property type="protein sequence ID" value="CCO17786.1"/>
    <property type="molecule type" value="Genomic_DNA"/>
</dbReference>
<dbReference type="InterPro" id="IPR039340">
    <property type="entry name" value="Tfc4/TFIIIC-102/Sfc4"/>
</dbReference>
<organism evidence="4 5">
    <name type="scientific">Bathycoccus prasinos</name>
    <dbReference type="NCBI Taxonomy" id="41875"/>
    <lineage>
        <taxon>Eukaryota</taxon>
        <taxon>Viridiplantae</taxon>
        <taxon>Chlorophyta</taxon>
        <taxon>Mamiellophyceae</taxon>
        <taxon>Mamiellales</taxon>
        <taxon>Bathycoccaceae</taxon>
        <taxon>Bathycoccus</taxon>
    </lineage>
</organism>
<dbReference type="Pfam" id="PF13181">
    <property type="entry name" value="TPR_8"/>
    <property type="match status" value="1"/>
</dbReference>
<dbReference type="KEGG" id="bpg:Bathy08g02810"/>
<keyword evidence="5" id="KW-1185">Reference proteome</keyword>
<evidence type="ECO:0000256" key="3">
    <source>
        <dbReference type="SAM" id="MobiDB-lite"/>
    </source>
</evidence>
<dbReference type="AlphaFoldDB" id="K8EID5"/>
<evidence type="ECO:0000313" key="5">
    <source>
        <dbReference type="Proteomes" id="UP000198341"/>
    </source>
</evidence>
<feature type="compositionally biased region" description="Acidic residues" evidence="3">
    <location>
        <begin position="10"/>
        <end position="44"/>
    </location>
</feature>
<dbReference type="GO" id="GO:0000127">
    <property type="term" value="C:transcription factor TFIIIC complex"/>
    <property type="evidence" value="ECO:0007669"/>
    <property type="project" value="TreeGrafter"/>
</dbReference>
<dbReference type="PANTHER" id="PTHR23082:SF0">
    <property type="entry name" value="GENERAL TRANSCRIPTION FACTOR 3C POLYPEPTIDE 3"/>
    <property type="match status" value="1"/>
</dbReference>
<accession>K8EID5</accession>
<feature type="region of interest" description="Disordered" evidence="3">
    <location>
        <begin position="617"/>
        <end position="650"/>
    </location>
</feature>
<reference evidence="4 5" key="1">
    <citation type="submission" date="2011-10" db="EMBL/GenBank/DDBJ databases">
        <authorList>
            <person name="Genoscope - CEA"/>
        </authorList>
    </citation>
    <scope>NUCLEOTIDE SEQUENCE [LARGE SCALE GENOMIC DNA]</scope>
    <source>
        <strain evidence="4 5">RCC 1105</strain>
    </source>
</reference>
<keyword evidence="1" id="KW-0802">TPR repeat</keyword>
<evidence type="ECO:0000256" key="2">
    <source>
        <dbReference type="SAM" id="Coils"/>
    </source>
</evidence>
<feature type="region of interest" description="Disordered" evidence="3">
    <location>
        <begin position="1"/>
        <end position="51"/>
    </location>
</feature>
<dbReference type="STRING" id="41875.K8EID5"/>
<dbReference type="PROSITE" id="PS50005">
    <property type="entry name" value="TPR"/>
    <property type="match status" value="1"/>
</dbReference>
<dbReference type="PANTHER" id="PTHR23082">
    <property type="entry name" value="TRANSCRIPTION INITIATION FACTOR IIIC TFIIIC , POLYPEPTIDE 3-RELATED"/>
    <property type="match status" value="1"/>
</dbReference>
<feature type="repeat" description="TPR" evidence="1">
    <location>
        <begin position="178"/>
        <end position="211"/>
    </location>
</feature>
<dbReference type="RefSeq" id="XP_007511665.1">
    <property type="nucleotide sequence ID" value="XM_007511603.1"/>
</dbReference>
<feature type="coiled-coil region" evidence="2">
    <location>
        <begin position="582"/>
        <end position="609"/>
    </location>
</feature>
<protein>
    <submittedName>
        <fullName evidence="4">Uncharacterized protein</fullName>
    </submittedName>
</protein>
<dbReference type="eggNOG" id="KOG2076">
    <property type="taxonomic scope" value="Eukaryota"/>
</dbReference>
<proteinExistence type="predicted"/>
<sequence>MFRFTTGWTPDDEYNEEEDEDEDEDEEYLEEEEEEEDANDEDNDNTNKPLSYEEIAEKKRQLFTQRNLEIQRKTALQNAHMTYTTRDVLKAMDDGDAATGMSAEAKAFLSMKPMTAMSRQKNKVFLPGVKRTRVSRKMRVSAEAEKILGLANMLYVQNFVEEAIEKCHECITVAPHEASPYHTLGLIYEEKGDMAKAMDFYSIAAHVSKKDVELWLRIADMALTLENRRHAIYCLSRAVKASEGILDDAERNLLRLNSADLYEEFGEKRQAIAQYEQIIESLGPKDVLIDPYDVHIKCMSLCMECSLKPNAAKVLGGYARKNAARVDMKTMLFLIDLVSELDWWEKVVEYVELCRRVWEEKGHFSYKEMKTFPLNCEAMKARALIMLSGIYKQHKTDEDAIKYEKNCEAKLRVGRMCTDVIMDAIEKAAPRAEKGEKNVFPFPDLSSENLFRLAHAHREHGNDQHKAMEVYKALLIYDKTRDSADVWEKMADCARIARGVEGAKQVYEEICSTRKHSSAARVQLTEIFLYELKDEEKAKEMLPSLEELVNDSVDDNVLLRASELRRSLQNMDDFIRESLPTVQQILDEALDVKAQIQKLRADAKHLQNIEDARNSAYLKKTGGKDGLKKKKQKTGWGGRNGGGSRKEELVPLSKGAFRGFENKRLERNRELDKKFLTKEEVAEIEREIRGEETKTSEEIAAEKREVQPQEEQNEETNNNSVVDDEGGETEKDKAERLQREKEAKEFKEEMKKITDQIDILNKHRDSTASFSHPTQFVMIVQVLHALLLDGGLKEARSILDKIVGLSFPRGLSKEQTVAIRYMRTKLSQLEGNAFGMAEQANKVVTAYPDILEMWNIVLCDGCRNTTNAKKVLATAKKAVKAFTFPGNEFDTTNSETTVNEKVPALLASGYIHGWNDQWAVANMHSREALRLAPNEPNVRLGIACSQIHGAVQTHLSVSDSEKNARVLRAICQLNTMAKQRNDVSPMEATYNAARALHQINLMYLAQPLYEKCLEIKDEFVKTNEDLAKNADLSVEAAYNLSLIYRASGCDDLARAVLKKYGSFR</sequence>
<gene>
    <name evidence="4" type="ORF">Bathy08g02810</name>
</gene>
<dbReference type="GeneID" id="19014260"/>
<dbReference type="SMART" id="SM00028">
    <property type="entry name" value="TPR"/>
    <property type="match status" value="4"/>
</dbReference>
<dbReference type="GO" id="GO:0006383">
    <property type="term" value="P:transcription by RNA polymerase III"/>
    <property type="evidence" value="ECO:0007669"/>
    <property type="project" value="InterPro"/>
</dbReference>
<feature type="compositionally biased region" description="Basic and acidic residues" evidence="3">
    <location>
        <begin position="728"/>
        <end position="747"/>
    </location>
</feature>
<dbReference type="OrthoDB" id="9991317at2759"/>
<feature type="region of interest" description="Disordered" evidence="3">
    <location>
        <begin position="687"/>
        <end position="747"/>
    </location>
</feature>
<evidence type="ECO:0000313" key="4">
    <source>
        <dbReference type="EMBL" id="CCO17786.1"/>
    </source>
</evidence>